<sequence length="1580" mass="187460">MKEENDLKLTQLTVRLQDSDTLKFTGTGIIYSHQNLSDKLYILTASHCLFKDGDSFNDLRENINIDIYNSKTKKYDKLTHKINPDLLFSNINKDVAVLIIEKSVIQSIIETIPTIKVIKEKDTYQKFIIKGFPKATFSEELAVLYPTWLQHVDIDKKFQIQLHEDYTDYNTQGFSGSGVFLIAENEIYLFGIFTRFRPEDKGRVIYCQYIETLNEILDKNYYSRIAFSYLGNFGFTRDFFSHHIHNAIQNLGPRFNEDLNFKLPIARIFNDIAKDNLFFKRFLNLVDRWILDNGYGRMQNNIHLDDIESKNNQIKQEVTEWIKKQKKSVTEKIDVEWILSSLNEINDTINIKTRELYKLQREEEEKNKGVKKDYSYRSPFEGEISRLREIGRCNDQFIENISDNVNINLANNPFLFIKGDAGNGKSHLLGDIALTRIRRDLPTLLLLGQHFVESKTIWENIYSNLEVSFANKEMFLETLNNIGKQIGSRVLILIDAINEGAGANLWEPQIAGFVNEFKKYPYIGIVLTIRTTYLNFVIPEHVQNNPLFTFYTHEGFKGNEYAALKLFCEFHELKQPHFPILAPEFTKPLFLQLICNAVKNLPDKTFPQGFQGISKIFEVYIDTINVKFQKKREEYKYTNVVTEAIHKVAFENYNKGNQSLLLKDVKILLKKEFPDHKMLLNDLIEENIFITNPQINHETDKTEEIIYFAYQRFGDFYVADELLTKYNSTSEVMEAFKEETNFGQLIADRYHYWFNDGILEAFSILLPEKFNLEIFEVYYWYFLSDKNKYDKYYVSGQINTFLLDSFNWRKIESINDEKLINWFKGEYFIIPDDEYFHKLSELSTIKDHPFNSDRLSRILKRYKMPERDSFWQEHLRYFTGFNDDNIAFPLRRLIDWAWTPNISDKLDFDTARLTAQTLTWVLSATIIKVRDEATKALVNLLEEQPEVLLWILKKFKNIDDPYISERLYAVAYGCILRTGNNSAVNKIALVVYALIFKNQSPPKHILLRDYARNIIEFALYKNPKLKVDLSYVRPPYKSKLPEVLPTNEQVLKYNFPYDDPETKRTYKLMNNRVYHSVTGFGDFSKHIDSCLDDFAPTSFTFEMEYKIFYKSLKANKRKLLRDFASIKELKRKYSKQRNLRYTLGTEKIKERIEQLDKLISEYIIFIDENFKDDQYEHTYVVNKVLPFLKSKYEDKSSHLDKSDIHSFKYWIIERTFELGYNFKLHGKFDEHLSRFNYSRENKVDRIGKKYQKIALFEILAIISDNYMLSKFNWSDDKKYEFYKGAWQLYIRDIDPAFIVKNVEEEEEKDDLGVLNEEKEWWEDEDYRYWNQPISQWINKLEDLPDPKKVLDKKDLKNDNWLCLKKFSSWDEPKPMGEDKYEVHRKEMFYKVQAYLIDKKHKKRIINWLSQKNFWGNWMPESREHTNLINREKFWSPAYFDSDIEKKWETIQDSSFKVIIATSNAVSNMSDDKSGAQFSYQMPCKTIFEGMNLQYAPIDGEFKNDLNQIVVTNQKNSGVLVKKNEFINFLQANNLDIFWMILGEKMSYNSRSQTNYQTQLSGVYFLENNEIHGNINSFERE</sequence>
<protein>
    <submittedName>
        <fullName evidence="2">AVAST type 2 anti-phage system protein Avs2</fullName>
    </submittedName>
</protein>
<evidence type="ECO:0000313" key="3">
    <source>
        <dbReference type="Proteomes" id="UP001595719"/>
    </source>
</evidence>
<dbReference type="Proteomes" id="UP001595719">
    <property type="component" value="Unassembled WGS sequence"/>
</dbReference>
<organism evidence="2 3">
    <name type="scientific">Flavobacterium quisquiliarum</name>
    <dbReference type="NCBI Taxonomy" id="1834436"/>
    <lineage>
        <taxon>Bacteria</taxon>
        <taxon>Pseudomonadati</taxon>
        <taxon>Bacteroidota</taxon>
        <taxon>Flavobacteriia</taxon>
        <taxon>Flavobacteriales</taxon>
        <taxon>Flavobacteriaceae</taxon>
        <taxon>Flavobacterium</taxon>
    </lineage>
</organism>
<dbReference type="NCBIfam" id="NF041813">
    <property type="entry name" value="Avs2"/>
    <property type="match status" value="1"/>
</dbReference>
<feature type="coiled-coil region" evidence="1">
    <location>
        <begin position="304"/>
        <end position="362"/>
    </location>
</feature>
<dbReference type="RefSeq" id="WP_219071270.1">
    <property type="nucleotide sequence ID" value="NZ_JBHSCO010000002.1"/>
</dbReference>
<name>A0ABV8W3X8_9FLAO</name>
<comment type="caution">
    <text evidence="2">The sequence shown here is derived from an EMBL/GenBank/DDBJ whole genome shotgun (WGS) entry which is preliminary data.</text>
</comment>
<keyword evidence="3" id="KW-1185">Reference proteome</keyword>
<evidence type="ECO:0000313" key="2">
    <source>
        <dbReference type="EMBL" id="MFC4390664.1"/>
    </source>
</evidence>
<reference evidence="3" key="1">
    <citation type="journal article" date="2019" name="Int. J. Syst. Evol. Microbiol.">
        <title>The Global Catalogue of Microorganisms (GCM) 10K type strain sequencing project: providing services to taxonomists for standard genome sequencing and annotation.</title>
        <authorList>
            <consortium name="The Broad Institute Genomics Platform"/>
            <consortium name="The Broad Institute Genome Sequencing Center for Infectious Disease"/>
            <person name="Wu L."/>
            <person name="Ma J."/>
        </authorList>
    </citation>
    <scope>NUCLEOTIDE SEQUENCE [LARGE SCALE GENOMIC DNA]</scope>
    <source>
        <strain evidence="3">CGMCC 1.15345</strain>
    </source>
</reference>
<proteinExistence type="predicted"/>
<accession>A0ABV8W3X8</accession>
<dbReference type="EMBL" id="JBHSCO010000002">
    <property type="protein sequence ID" value="MFC4390664.1"/>
    <property type="molecule type" value="Genomic_DNA"/>
</dbReference>
<evidence type="ECO:0000256" key="1">
    <source>
        <dbReference type="SAM" id="Coils"/>
    </source>
</evidence>
<gene>
    <name evidence="2" type="primary">avs2</name>
    <name evidence="2" type="ORF">ACFOY0_06635</name>
</gene>
<keyword evidence="1" id="KW-0175">Coiled coil</keyword>